<protein>
    <submittedName>
        <fullName evidence="1">Uncharacterized protein</fullName>
    </submittedName>
</protein>
<dbReference type="PANTHER" id="PTHR33321">
    <property type="match status" value="1"/>
</dbReference>
<dbReference type="InterPro" id="IPR007541">
    <property type="entry name" value="Uncharacterised_BSP"/>
</dbReference>
<reference evidence="1" key="1">
    <citation type="submission" date="2020-05" db="EMBL/GenBank/DDBJ databases">
        <title>Phylogenomic resolution of chytrid fungi.</title>
        <authorList>
            <person name="Stajich J.E."/>
            <person name="Amses K."/>
            <person name="Simmons R."/>
            <person name="Seto K."/>
            <person name="Myers J."/>
            <person name="Bonds A."/>
            <person name="Quandt C.A."/>
            <person name="Barry K."/>
            <person name="Liu P."/>
            <person name="Grigoriev I."/>
            <person name="Longcore J.E."/>
            <person name="James T.Y."/>
        </authorList>
    </citation>
    <scope>NUCLEOTIDE SEQUENCE</scope>
    <source>
        <strain evidence="1">PLAUS21</strain>
    </source>
</reference>
<dbReference type="EMBL" id="JADGKB010000011">
    <property type="protein sequence ID" value="KAJ3260528.1"/>
    <property type="molecule type" value="Genomic_DNA"/>
</dbReference>
<dbReference type="PANTHER" id="PTHR33321:SF12">
    <property type="entry name" value="PLANT BASIC SECRETORY PROTEIN (BSP) FAMILY PROTEIN"/>
    <property type="match status" value="1"/>
</dbReference>
<proteinExistence type="predicted"/>
<dbReference type="AlphaFoldDB" id="A0AAD5UMN9"/>
<gene>
    <name evidence="1" type="ORF">HK103_000670</name>
</gene>
<accession>A0AAD5UMN9</accession>
<dbReference type="Proteomes" id="UP001210925">
    <property type="component" value="Unassembled WGS sequence"/>
</dbReference>
<sequence length="742" mass="85342">MKRYQFHQTISKVNQILKPKPCFVVVGDHIEIYGPYIYLQDTDEIEGIFCFMYCKYLLSNTSAPSAVIDGICDYIRAELGLQSKTWNHLHIDNWDDGYEKTAYFFKFIDANHPGFFKALVAKIYQNDFSLQFIQDFTGFEIDDLFAVYLISLGFDEYPNINVEIHGDLSVFEFTSTDFKGIVESTLLDLYNDPKDAPHYIKKIELYYEEMEGVAHCNDGKMGKEIHLSIGYLSQFKQRNDLEAAKKELFGVLKHEMVHALQYNGKGTLPHGLVEGIADYIRLKAMLEPPHWKKTKGGSWKDGYSATAYFLEWLTKTRPEFIQEFNLELKKHSWDQTNFSKESTKSAGSGLPVKKVSEGWDDSYLPDFDVILPKTSIVTNPDPVLQLLKAKNMDSVFARADNIPDTEGFNFWIQNSDFDSLDYIVKRMVTEEVRPNASTFTLLATVMRKSGKSIRDLVDLTSKFGITLTGEFYMVLVNSLYSQQRDALNEIPLDNRSERKVFATLKFDKIYEDQIFSKRPLLNLIKEFKDEPKKLIVVYNMLLAIHANPFPAYLKVNSAQYMLKNSERIAQFQALVAEANKSKAIPNLATFEIAAINSLNLMDLNHCSKIIELMEKKKLAYNLDIHNRYFVACLVLNDHERANTTLETIVNYSLLPPENAIIRHLLTCFVYSIPTDNIDQIHEKYSLTLKLNTILKKKLLVNDNLIAYRLFSWMFKHGYKISPNAHQVLCLRAKGTSITIPPL</sequence>
<organism evidence="1 2">
    <name type="scientific">Boothiomyces macroporosus</name>
    <dbReference type="NCBI Taxonomy" id="261099"/>
    <lineage>
        <taxon>Eukaryota</taxon>
        <taxon>Fungi</taxon>
        <taxon>Fungi incertae sedis</taxon>
        <taxon>Chytridiomycota</taxon>
        <taxon>Chytridiomycota incertae sedis</taxon>
        <taxon>Chytridiomycetes</taxon>
        <taxon>Rhizophydiales</taxon>
        <taxon>Terramycetaceae</taxon>
        <taxon>Boothiomyces</taxon>
    </lineage>
</organism>
<keyword evidence="2" id="KW-1185">Reference proteome</keyword>
<evidence type="ECO:0000313" key="2">
    <source>
        <dbReference type="Proteomes" id="UP001210925"/>
    </source>
</evidence>
<evidence type="ECO:0000313" key="1">
    <source>
        <dbReference type="EMBL" id="KAJ3260528.1"/>
    </source>
</evidence>
<name>A0AAD5UMN9_9FUNG</name>
<comment type="caution">
    <text evidence="1">The sequence shown here is derived from an EMBL/GenBank/DDBJ whole genome shotgun (WGS) entry which is preliminary data.</text>
</comment>
<dbReference type="Pfam" id="PF04450">
    <property type="entry name" value="BSP"/>
    <property type="match status" value="2"/>
</dbReference>